<protein>
    <submittedName>
        <fullName evidence="1">Uncharacterized protein</fullName>
    </submittedName>
</protein>
<sequence length="97" mass="10206">MRRARPLKRHDGCAPLSKRPQLLAALAAYATDSCNCRTPHPTTPDQAAHVIEAIVDAHHQEDFALLLAGLGRLLEPCPATAARAAAAAEYKSAPSGA</sequence>
<dbReference type="EMBL" id="CP086322">
    <property type="protein sequence ID" value="UQA93668.1"/>
    <property type="molecule type" value="Genomic_DNA"/>
</dbReference>
<gene>
    <name evidence="1" type="ORF">K9S39_19010</name>
</gene>
<keyword evidence="2" id="KW-1185">Reference proteome</keyword>
<dbReference type="RefSeq" id="WP_248864544.1">
    <property type="nucleotide sequence ID" value="NZ_CP086322.1"/>
</dbReference>
<accession>A0ABY4M7J6</accession>
<proteinExistence type="predicted"/>
<evidence type="ECO:0000313" key="2">
    <source>
        <dbReference type="Proteomes" id="UP000830115"/>
    </source>
</evidence>
<evidence type="ECO:0000313" key="1">
    <source>
        <dbReference type="EMBL" id="UQA93668.1"/>
    </source>
</evidence>
<dbReference type="Proteomes" id="UP000830115">
    <property type="component" value="Chromosome"/>
</dbReference>
<organism evidence="1 2">
    <name type="scientific">Streptomyces halobius</name>
    <dbReference type="NCBI Taxonomy" id="2879846"/>
    <lineage>
        <taxon>Bacteria</taxon>
        <taxon>Bacillati</taxon>
        <taxon>Actinomycetota</taxon>
        <taxon>Actinomycetes</taxon>
        <taxon>Kitasatosporales</taxon>
        <taxon>Streptomycetaceae</taxon>
        <taxon>Streptomyces</taxon>
    </lineage>
</organism>
<name>A0ABY4M7J6_9ACTN</name>
<reference evidence="1" key="1">
    <citation type="submission" date="2021-10" db="EMBL/GenBank/DDBJ databases">
        <title>Streptomyces nigrumlapis sp.nov.,an antimicrobial producing actinobacterium isolated from Black Gobi rocks.</title>
        <authorList>
            <person name="Wen Y."/>
            <person name="Zhang W."/>
            <person name="Liu X.G."/>
        </authorList>
    </citation>
    <scope>NUCLEOTIDE SEQUENCE</scope>
    <source>
        <strain evidence="1">ST13-2-2</strain>
    </source>
</reference>